<name>A0A1M6YH72_PSETH</name>
<reference evidence="1 2" key="1">
    <citation type="submission" date="2016-11" db="EMBL/GenBank/DDBJ databases">
        <authorList>
            <person name="Jaros S."/>
            <person name="Januszkiewicz K."/>
            <person name="Wedrychowicz H."/>
        </authorList>
    </citation>
    <scope>NUCLEOTIDE SEQUENCE [LARGE SCALE GENOMIC DNA]</scope>
    <source>
        <strain evidence="1 2">DSM 43832</strain>
    </source>
</reference>
<protein>
    <submittedName>
        <fullName evidence="1">Uncharacterized protein</fullName>
    </submittedName>
</protein>
<evidence type="ECO:0000313" key="2">
    <source>
        <dbReference type="Proteomes" id="UP000184363"/>
    </source>
</evidence>
<dbReference type="STRING" id="1848.SAMN05443637_1202"/>
<evidence type="ECO:0000313" key="1">
    <source>
        <dbReference type="EMBL" id="SHL17460.1"/>
    </source>
</evidence>
<dbReference type="AlphaFoldDB" id="A0A1M6YH72"/>
<dbReference type="Proteomes" id="UP000184363">
    <property type="component" value="Unassembled WGS sequence"/>
</dbReference>
<dbReference type="RefSeq" id="WP_073459384.1">
    <property type="nucleotide sequence ID" value="NZ_CALGVN010000055.1"/>
</dbReference>
<dbReference type="EMBL" id="FRAP01000020">
    <property type="protein sequence ID" value="SHL17460.1"/>
    <property type="molecule type" value="Genomic_DNA"/>
</dbReference>
<gene>
    <name evidence="1" type="ORF">SAMN05443637_1202</name>
</gene>
<keyword evidence="2" id="KW-1185">Reference proteome</keyword>
<sequence>MNQPATAPLDELARRRAQWRASGEALFPTLTTDPTSYARAVEAIGVLAAALARRGAGLDDLVAAMGDPEALLAESGVRPPAGVPPALLVGVACGMRERELIAERVRAEHRAAIERARASGSTWAVLHGPAAIEDLTGGDAGVAGCTHLHVPSGTEIRASVDAWSPAPYRIDVIRPGVVPPEGRSFDRREPFLEEYHRCRRMIEETP</sequence>
<proteinExistence type="predicted"/>
<accession>A0A1M6YH72</accession>
<organism evidence="1 2">
    <name type="scientific">Pseudonocardia thermophila</name>
    <dbReference type="NCBI Taxonomy" id="1848"/>
    <lineage>
        <taxon>Bacteria</taxon>
        <taxon>Bacillati</taxon>
        <taxon>Actinomycetota</taxon>
        <taxon>Actinomycetes</taxon>
        <taxon>Pseudonocardiales</taxon>
        <taxon>Pseudonocardiaceae</taxon>
        <taxon>Pseudonocardia</taxon>
    </lineage>
</organism>